<dbReference type="CDD" id="cd00082">
    <property type="entry name" value="HisKA"/>
    <property type="match status" value="1"/>
</dbReference>
<keyword evidence="8" id="KW-0472">Membrane</keyword>
<name>A0ABU1V6S3_9BURK</name>
<organism evidence="13 14">
    <name type="scientific">Hydrogenophaga laconesensis</name>
    <dbReference type="NCBI Taxonomy" id="1805971"/>
    <lineage>
        <taxon>Bacteria</taxon>
        <taxon>Pseudomonadati</taxon>
        <taxon>Pseudomonadota</taxon>
        <taxon>Betaproteobacteria</taxon>
        <taxon>Burkholderiales</taxon>
        <taxon>Comamonadaceae</taxon>
        <taxon>Hydrogenophaga</taxon>
    </lineage>
</organism>
<dbReference type="Gene3D" id="3.30.565.10">
    <property type="entry name" value="Histidine kinase-like ATPase, C-terminal domain"/>
    <property type="match status" value="1"/>
</dbReference>
<dbReference type="InterPro" id="IPR000700">
    <property type="entry name" value="PAS-assoc_C"/>
</dbReference>
<comment type="caution">
    <text evidence="13">The sequence shown here is derived from an EMBL/GenBank/DDBJ whole genome shotgun (WGS) entry which is preliminary data.</text>
</comment>
<comment type="catalytic activity">
    <reaction evidence="1">
        <text>ATP + protein L-histidine = ADP + protein N-phospho-L-histidine.</text>
        <dbReference type="EC" id="2.7.13.3"/>
    </reaction>
</comment>
<dbReference type="SUPFAM" id="SSF55785">
    <property type="entry name" value="PYP-like sensor domain (PAS domain)"/>
    <property type="match status" value="3"/>
</dbReference>
<evidence type="ECO:0000256" key="5">
    <source>
        <dbReference type="ARBA" id="ARBA00022679"/>
    </source>
</evidence>
<dbReference type="Proteomes" id="UP001265550">
    <property type="component" value="Unassembled WGS sequence"/>
</dbReference>
<keyword evidence="7" id="KW-0175">Coiled coil</keyword>
<dbReference type="SMART" id="SM00304">
    <property type="entry name" value="HAMP"/>
    <property type="match status" value="1"/>
</dbReference>
<dbReference type="Pfam" id="PF08447">
    <property type="entry name" value="PAS_3"/>
    <property type="match status" value="2"/>
</dbReference>
<sequence>MKPVARLLSIPARWLAPLLLAAFALTTTGVNLVIQWREVDQQVSENETRRLRERLGVEQSRLSAESSNTNALLVRRLVGGLGLYSGMQHAYLIDGNGTVMASLLRTDIGLPFADVQSMHPELADVRSLFVDPMAGSSLQVERPAGSSLLFGRALLESGRELLAVVDLSQPIATRFAGMRTQVLRETMVLLVLVGLLALLLHWVWFRRAEQLARALTSMGEGRLEARTGLQGRDELALIGNAADRMAERLQASHAQLQHMTDLVDRSPLVVIEWYNVIGCPIHYVSPSIAQWGYAPEPLLQGRMTYDDLIHPDDVGQVNAEIDEYLEHGPDHYRQEYRLRCADGRWIWIDDRSTLGRNAEGKVTTISGVLLDITVQKEAQIAQREQAEFQRLFYELPLIGMAISSPQSTHWLQVNDHLCEILGYPREDLLKLTWSDMTPQPDLDQNLELLQHMKEGHTDSYQMQKRFVRRDGSFVHAEIHVRAVRNADGSLKHLFSIIQDVTDRLQTSQALSDQKSLLEQAEAMAGLGSWLYDSKTEHIWWSRQMYHNIGRAEVLGPPAHLEAYLDCIHPEDRERVARFMRSLSDSRVRLHAEFRRHPDLGVERWFRGSLECRPHADGTGHHYSGTLLDITQIKQAQTNLERINAKLEQRVAERTEQLSAANRELEAFSYTVSHDLKAPLRGIDGYSQLLQEEHGDRLDDEGRQFIQRIRRGVHQMGTLISDLLDYSRMERRTMEQRAVELQPVLDLVLETHAADIAAARTSLAVQVEPMTLQLDREGLAVALRNLVGNAIKFSKSQPQPQVEIGARREAGRCLLWVRDNGVGFDMKYHDRIFGIFQRLQRAEDYAGTGVGLALVAKAVQRMGGRVWAESSPGEGATFYLEFPS</sequence>
<dbReference type="Pfam" id="PF00512">
    <property type="entry name" value="HisKA"/>
    <property type="match status" value="1"/>
</dbReference>
<gene>
    <name evidence="13" type="ORF">J2X09_000900</name>
</gene>
<dbReference type="InterPro" id="IPR005467">
    <property type="entry name" value="His_kinase_dom"/>
</dbReference>
<keyword evidence="14" id="KW-1185">Reference proteome</keyword>
<dbReference type="SMART" id="SM00091">
    <property type="entry name" value="PAS"/>
    <property type="match status" value="3"/>
</dbReference>
<dbReference type="CDD" id="cd00130">
    <property type="entry name" value="PAS"/>
    <property type="match status" value="2"/>
</dbReference>
<dbReference type="Pfam" id="PF13426">
    <property type="entry name" value="PAS_9"/>
    <property type="match status" value="1"/>
</dbReference>
<dbReference type="InterPro" id="IPR052162">
    <property type="entry name" value="Sensor_kinase/Photoreceptor"/>
</dbReference>
<dbReference type="InterPro" id="IPR035965">
    <property type="entry name" value="PAS-like_dom_sf"/>
</dbReference>
<dbReference type="InterPro" id="IPR003661">
    <property type="entry name" value="HisK_dim/P_dom"/>
</dbReference>
<evidence type="ECO:0000259" key="12">
    <source>
        <dbReference type="PROSITE" id="PS50885"/>
    </source>
</evidence>
<dbReference type="PROSITE" id="PS50113">
    <property type="entry name" value="PAC"/>
    <property type="match status" value="2"/>
</dbReference>
<dbReference type="NCBIfam" id="TIGR00229">
    <property type="entry name" value="sensory_box"/>
    <property type="match status" value="3"/>
</dbReference>
<feature type="transmembrane region" description="Helical" evidence="8">
    <location>
        <begin position="12"/>
        <end position="34"/>
    </location>
</feature>
<dbReference type="Gene3D" id="6.10.340.10">
    <property type="match status" value="1"/>
</dbReference>
<dbReference type="PANTHER" id="PTHR43304:SF1">
    <property type="entry name" value="PAC DOMAIN-CONTAINING PROTEIN"/>
    <property type="match status" value="1"/>
</dbReference>
<evidence type="ECO:0000256" key="8">
    <source>
        <dbReference type="SAM" id="Phobius"/>
    </source>
</evidence>
<reference evidence="13 14" key="1">
    <citation type="submission" date="2023-07" db="EMBL/GenBank/DDBJ databases">
        <title>Sorghum-associated microbial communities from plants grown in Nebraska, USA.</title>
        <authorList>
            <person name="Schachtman D."/>
        </authorList>
    </citation>
    <scope>NUCLEOTIDE SEQUENCE [LARGE SCALE GENOMIC DNA]</scope>
    <source>
        <strain evidence="13 14">BE240</strain>
    </source>
</reference>
<dbReference type="InterPro" id="IPR004358">
    <property type="entry name" value="Sig_transdc_His_kin-like_C"/>
</dbReference>
<evidence type="ECO:0000256" key="4">
    <source>
        <dbReference type="ARBA" id="ARBA00022553"/>
    </source>
</evidence>
<keyword evidence="8" id="KW-0812">Transmembrane</keyword>
<dbReference type="Gene3D" id="3.30.450.20">
    <property type="entry name" value="PAS domain"/>
    <property type="match status" value="3"/>
</dbReference>
<evidence type="ECO:0000259" key="11">
    <source>
        <dbReference type="PROSITE" id="PS50113"/>
    </source>
</evidence>
<feature type="domain" description="PAC" evidence="11">
    <location>
        <begin position="460"/>
        <end position="512"/>
    </location>
</feature>
<dbReference type="CDD" id="cd06225">
    <property type="entry name" value="HAMP"/>
    <property type="match status" value="1"/>
</dbReference>
<evidence type="ECO:0000313" key="14">
    <source>
        <dbReference type="Proteomes" id="UP001265550"/>
    </source>
</evidence>
<feature type="domain" description="PAC" evidence="11">
    <location>
        <begin position="332"/>
        <end position="384"/>
    </location>
</feature>
<feature type="transmembrane region" description="Helical" evidence="8">
    <location>
        <begin position="187"/>
        <end position="205"/>
    </location>
</feature>
<dbReference type="SMART" id="SM00387">
    <property type="entry name" value="HATPase_c"/>
    <property type="match status" value="1"/>
</dbReference>
<dbReference type="PROSITE" id="PS50112">
    <property type="entry name" value="PAS"/>
    <property type="match status" value="1"/>
</dbReference>
<dbReference type="PROSITE" id="PS50885">
    <property type="entry name" value="HAMP"/>
    <property type="match status" value="1"/>
</dbReference>
<dbReference type="PROSITE" id="PS50109">
    <property type="entry name" value="HIS_KIN"/>
    <property type="match status" value="1"/>
</dbReference>
<feature type="coiled-coil region" evidence="7">
    <location>
        <begin position="629"/>
        <end position="663"/>
    </location>
</feature>
<dbReference type="InterPro" id="IPR036097">
    <property type="entry name" value="HisK_dim/P_sf"/>
</dbReference>
<feature type="domain" description="HAMP" evidence="12">
    <location>
        <begin position="202"/>
        <end position="254"/>
    </location>
</feature>
<dbReference type="InterPro" id="IPR013655">
    <property type="entry name" value="PAS_fold_3"/>
</dbReference>
<evidence type="ECO:0000259" key="9">
    <source>
        <dbReference type="PROSITE" id="PS50109"/>
    </source>
</evidence>
<accession>A0ABU1V6S3</accession>
<dbReference type="Gene3D" id="1.10.287.130">
    <property type="match status" value="1"/>
</dbReference>
<dbReference type="InterPro" id="IPR003660">
    <property type="entry name" value="HAMP_dom"/>
</dbReference>
<dbReference type="EMBL" id="JAVDWE010000002">
    <property type="protein sequence ID" value="MDR7093168.1"/>
    <property type="molecule type" value="Genomic_DNA"/>
</dbReference>
<evidence type="ECO:0000256" key="7">
    <source>
        <dbReference type="SAM" id="Coils"/>
    </source>
</evidence>
<dbReference type="InterPro" id="IPR003594">
    <property type="entry name" value="HATPase_dom"/>
</dbReference>
<protein>
    <recommendedName>
        <fullName evidence="3">histidine kinase</fullName>
        <ecNumber evidence="3">2.7.13.3</ecNumber>
    </recommendedName>
</protein>
<feature type="domain" description="Histidine kinase" evidence="9">
    <location>
        <begin position="670"/>
        <end position="883"/>
    </location>
</feature>
<dbReference type="SUPFAM" id="SSF47384">
    <property type="entry name" value="Homodimeric domain of signal transducing histidine kinase"/>
    <property type="match status" value="1"/>
</dbReference>
<evidence type="ECO:0000256" key="2">
    <source>
        <dbReference type="ARBA" id="ARBA00004370"/>
    </source>
</evidence>
<dbReference type="PRINTS" id="PR00344">
    <property type="entry name" value="BCTRLSENSOR"/>
</dbReference>
<proteinExistence type="predicted"/>
<dbReference type="SUPFAM" id="SSF55874">
    <property type="entry name" value="ATPase domain of HSP90 chaperone/DNA topoisomerase II/histidine kinase"/>
    <property type="match status" value="1"/>
</dbReference>
<keyword evidence="5" id="KW-0808">Transferase</keyword>
<evidence type="ECO:0000256" key="6">
    <source>
        <dbReference type="ARBA" id="ARBA00022777"/>
    </source>
</evidence>
<dbReference type="SMART" id="SM00388">
    <property type="entry name" value="HisKA"/>
    <property type="match status" value="1"/>
</dbReference>
<dbReference type="RefSeq" id="WP_204732946.1">
    <property type="nucleotide sequence ID" value="NZ_JAVDWE010000002.1"/>
</dbReference>
<evidence type="ECO:0000313" key="13">
    <source>
        <dbReference type="EMBL" id="MDR7093168.1"/>
    </source>
</evidence>
<keyword evidence="6" id="KW-0418">Kinase</keyword>
<dbReference type="EC" id="2.7.13.3" evidence="3"/>
<dbReference type="InterPro" id="IPR036890">
    <property type="entry name" value="HATPase_C_sf"/>
</dbReference>
<evidence type="ECO:0000256" key="3">
    <source>
        <dbReference type="ARBA" id="ARBA00012438"/>
    </source>
</evidence>
<keyword evidence="8" id="KW-1133">Transmembrane helix</keyword>
<keyword evidence="4" id="KW-0597">Phosphoprotein</keyword>
<dbReference type="PANTHER" id="PTHR43304">
    <property type="entry name" value="PHYTOCHROME-LIKE PROTEIN CPH1"/>
    <property type="match status" value="1"/>
</dbReference>
<comment type="subcellular location">
    <subcellularLocation>
        <location evidence="2">Membrane</location>
    </subcellularLocation>
</comment>
<feature type="domain" description="PAS" evidence="10">
    <location>
        <begin position="292"/>
        <end position="328"/>
    </location>
</feature>
<evidence type="ECO:0000256" key="1">
    <source>
        <dbReference type="ARBA" id="ARBA00000085"/>
    </source>
</evidence>
<dbReference type="InterPro" id="IPR001610">
    <property type="entry name" value="PAC"/>
</dbReference>
<dbReference type="SMART" id="SM00086">
    <property type="entry name" value="PAC"/>
    <property type="match status" value="3"/>
</dbReference>
<dbReference type="Pfam" id="PF02518">
    <property type="entry name" value="HATPase_c"/>
    <property type="match status" value="1"/>
</dbReference>
<evidence type="ECO:0000259" key="10">
    <source>
        <dbReference type="PROSITE" id="PS50112"/>
    </source>
</evidence>
<dbReference type="InterPro" id="IPR000014">
    <property type="entry name" value="PAS"/>
</dbReference>